<dbReference type="EMBL" id="ML732260">
    <property type="protein sequence ID" value="KAB8071896.1"/>
    <property type="molecule type" value="Genomic_DNA"/>
</dbReference>
<dbReference type="Proteomes" id="UP000326565">
    <property type="component" value="Unassembled WGS sequence"/>
</dbReference>
<organism evidence="1 2">
    <name type="scientific">Aspergillus leporis</name>
    <dbReference type="NCBI Taxonomy" id="41062"/>
    <lineage>
        <taxon>Eukaryota</taxon>
        <taxon>Fungi</taxon>
        <taxon>Dikarya</taxon>
        <taxon>Ascomycota</taxon>
        <taxon>Pezizomycotina</taxon>
        <taxon>Eurotiomycetes</taxon>
        <taxon>Eurotiomycetidae</taxon>
        <taxon>Eurotiales</taxon>
        <taxon>Aspergillaceae</taxon>
        <taxon>Aspergillus</taxon>
        <taxon>Aspergillus subgen. Circumdati</taxon>
    </lineage>
</organism>
<dbReference type="AlphaFoldDB" id="A0A5N5WTM0"/>
<sequence length="166" mass="19051">MADEKLIEGEIGNTWTLAYAHHQTLSTDVTEHDLRQSLHHQTFNPVPPLVDWKINWEKRELGNEERMAILKGLRDLRDKIQLLETKFGAERQLLEAEFRAQADKLDTLWSCLTPMRPAVLDAWADPNQRNELDVQRRNITAQGGAVKLDVETIKATLPADPHRASR</sequence>
<gene>
    <name evidence="1" type="ORF">BDV29DRAFT_159024</name>
</gene>
<proteinExistence type="predicted"/>
<keyword evidence="2" id="KW-1185">Reference proteome</keyword>
<evidence type="ECO:0000313" key="2">
    <source>
        <dbReference type="Proteomes" id="UP000326565"/>
    </source>
</evidence>
<reference evidence="1 2" key="1">
    <citation type="submission" date="2019-04" db="EMBL/GenBank/DDBJ databases">
        <title>Friends and foes A comparative genomics study of 23 Aspergillus species from section Flavi.</title>
        <authorList>
            <consortium name="DOE Joint Genome Institute"/>
            <person name="Kjaerbolling I."/>
            <person name="Vesth T."/>
            <person name="Frisvad J.C."/>
            <person name="Nybo J.L."/>
            <person name="Theobald S."/>
            <person name="Kildgaard S."/>
            <person name="Isbrandt T."/>
            <person name="Kuo A."/>
            <person name="Sato A."/>
            <person name="Lyhne E.K."/>
            <person name="Kogle M.E."/>
            <person name="Wiebenga A."/>
            <person name="Kun R.S."/>
            <person name="Lubbers R.J."/>
            <person name="Makela M.R."/>
            <person name="Barry K."/>
            <person name="Chovatia M."/>
            <person name="Clum A."/>
            <person name="Daum C."/>
            <person name="Haridas S."/>
            <person name="He G."/>
            <person name="LaButti K."/>
            <person name="Lipzen A."/>
            <person name="Mondo S."/>
            <person name="Riley R."/>
            <person name="Salamov A."/>
            <person name="Simmons B.A."/>
            <person name="Magnuson J.K."/>
            <person name="Henrissat B."/>
            <person name="Mortensen U.H."/>
            <person name="Larsen T.O."/>
            <person name="Devries R.P."/>
            <person name="Grigoriev I.V."/>
            <person name="Machida M."/>
            <person name="Baker S.E."/>
            <person name="Andersen M.R."/>
        </authorList>
    </citation>
    <scope>NUCLEOTIDE SEQUENCE [LARGE SCALE GENOMIC DNA]</scope>
    <source>
        <strain evidence="1 2">CBS 151.66</strain>
    </source>
</reference>
<evidence type="ECO:0000313" key="1">
    <source>
        <dbReference type="EMBL" id="KAB8071896.1"/>
    </source>
</evidence>
<name>A0A5N5WTM0_9EURO</name>
<accession>A0A5N5WTM0</accession>
<protein>
    <submittedName>
        <fullName evidence="1">Uncharacterized protein</fullName>
    </submittedName>
</protein>